<protein>
    <recommendedName>
        <fullName evidence="3">Sporulation protein YtxC</fullName>
    </recommendedName>
</protein>
<comment type="caution">
    <text evidence="1">The sequence shown here is derived from an EMBL/GenBank/DDBJ whole genome shotgun (WGS) entry which is preliminary data.</text>
</comment>
<accession>A1HTC6</accession>
<reference evidence="1 2" key="2">
    <citation type="submission" date="2007-01" db="EMBL/GenBank/DDBJ databases">
        <title>Sequencing of the draft genome and assembly of Thermosinus carboxydivorans Nor1.</title>
        <authorList>
            <consortium name="US DOE Joint Genome Institute (JGI-PGF)"/>
            <person name="Copeland A."/>
            <person name="Lucas S."/>
            <person name="Lapidus A."/>
            <person name="Barry K."/>
            <person name="Glavina del Rio T."/>
            <person name="Dalin E."/>
            <person name="Tice H."/>
            <person name="Bruce D."/>
            <person name="Pitluck S."/>
            <person name="Richardson P."/>
        </authorList>
    </citation>
    <scope>NUCLEOTIDE SEQUENCE [LARGE SCALE GENOMIC DNA]</scope>
    <source>
        <strain evidence="1 2">Nor1</strain>
    </source>
</reference>
<dbReference type="EMBL" id="AAWL01000023">
    <property type="protein sequence ID" value="EAX46739.1"/>
    <property type="molecule type" value="Genomic_DNA"/>
</dbReference>
<name>A1HTC6_9FIRM</name>
<reference evidence="1 2" key="1">
    <citation type="submission" date="2007-01" db="EMBL/GenBank/DDBJ databases">
        <title>Annotation of the draft genome assembly of Thermosinus carboxydivorans Nor1.</title>
        <authorList>
            <consortium name="US DOE Joint Genome Institute (JGI-ORNL)"/>
            <person name="Larimer F."/>
            <person name="Land M."/>
            <person name="Hauser L."/>
        </authorList>
    </citation>
    <scope>NUCLEOTIDE SEQUENCE [LARGE SCALE GENOMIC DNA]</scope>
    <source>
        <strain evidence="1 2">Nor1</strain>
    </source>
</reference>
<proteinExistence type="predicted"/>
<dbReference type="NCBIfam" id="TIGR02834">
    <property type="entry name" value="spo_ytxC"/>
    <property type="match status" value="1"/>
</dbReference>
<dbReference type="InterPro" id="IPR014199">
    <property type="entry name" value="Spore_YtxC"/>
</dbReference>
<dbReference type="eggNOG" id="ENOG5031S9P">
    <property type="taxonomic scope" value="Bacteria"/>
</dbReference>
<dbReference type="AlphaFoldDB" id="A1HTC6"/>
<dbReference type="Pfam" id="PF08812">
    <property type="entry name" value="YtxC"/>
    <property type="match status" value="1"/>
</dbReference>
<evidence type="ECO:0000313" key="2">
    <source>
        <dbReference type="Proteomes" id="UP000005139"/>
    </source>
</evidence>
<evidence type="ECO:0008006" key="3">
    <source>
        <dbReference type="Google" id="ProtNLM"/>
    </source>
</evidence>
<dbReference type="Proteomes" id="UP000005139">
    <property type="component" value="Unassembled WGS sequence"/>
</dbReference>
<organism evidence="1 2">
    <name type="scientific">Thermosinus carboxydivorans Nor1</name>
    <dbReference type="NCBI Taxonomy" id="401526"/>
    <lineage>
        <taxon>Bacteria</taxon>
        <taxon>Bacillati</taxon>
        <taxon>Bacillota</taxon>
        <taxon>Negativicutes</taxon>
        <taxon>Selenomonadales</taxon>
        <taxon>Sporomusaceae</taxon>
        <taxon>Thermosinus</taxon>
    </lineage>
</organism>
<keyword evidence="2" id="KW-1185">Reference proteome</keyword>
<sequence length="316" mass="36470">MDFCDFSYGLERAHIYYSVEGSGDVKLLSVGLTGTIEEIRARLQQDCGSLVQEGVRIAIDELSKGRYTFLGCNIIEGELSFRNYERIKNLLKHFVAKLLTDQILQREEINIIRKIIDRNYSYLSVEERNIVLENSLNILNNGGALLEDFSLPARRSKILNRILEYLDDHHELVLDGFITFRLKDYRDQLAQIVDKAVDEYTMDVEYKEFIRILRYFVDVQRPQIEEVHVVIKANDTFKLLDTQGQPIHSQYLENFIARNSEEINYEDLLITALITIAPFNIMLHNLDAAKSPDLVDTIKNIFLGRVAICPGCNLCL</sequence>
<evidence type="ECO:0000313" key="1">
    <source>
        <dbReference type="EMBL" id="EAX46739.1"/>
    </source>
</evidence>
<gene>
    <name evidence="1" type="ORF">TcarDRAFT_0305</name>
</gene>